<protein>
    <submittedName>
        <fullName evidence="2">3-hydroxyisobutyrate dehydrogenase-like beta-hydroxyacid dehydrogenase</fullName>
    </submittedName>
</protein>
<proteinExistence type="predicted"/>
<dbReference type="InterPro" id="IPR013328">
    <property type="entry name" value="6PGD_dom2"/>
</dbReference>
<dbReference type="EMBL" id="JAGGMS010000001">
    <property type="protein sequence ID" value="MBP2185317.1"/>
    <property type="molecule type" value="Genomic_DNA"/>
</dbReference>
<dbReference type="SUPFAM" id="SSF48179">
    <property type="entry name" value="6-phosphogluconate dehydrogenase C-terminal domain-like"/>
    <property type="match status" value="1"/>
</dbReference>
<dbReference type="Gene3D" id="1.10.1040.10">
    <property type="entry name" value="N-(1-d-carboxylethyl)-l-norvaline Dehydrogenase, domain 2"/>
    <property type="match status" value="1"/>
</dbReference>
<evidence type="ECO:0000313" key="2">
    <source>
        <dbReference type="EMBL" id="MBP2185317.1"/>
    </source>
</evidence>
<dbReference type="InterPro" id="IPR048666">
    <property type="entry name" value="RedAm-like_C"/>
</dbReference>
<dbReference type="InterPro" id="IPR036291">
    <property type="entry name" value="NAD(P)-bd_dom_sf"/>
</dbReference>
<keyword evidence="3" id="KW-1185">Reference proteome</keyword>
<dbReference type="SUPFAM" id="SSF51735">
    <property type="entry name" value="NAD(P)-binding Rossmann-fold domains"/>
    <property type="match status" value="1"/>
</dbReference>
<dbReference type="InterPro" id="IPR008927">
    <property type="entry name" value="6-PGluconate_DH-like_C_sf"/>
</dbReference>
<comment type="caution">
    <text evidence="2">The sequence shown here is derived from an EMBL/GenBank/DDBJ whole genome shotgun (WGS) entry which is preliminary data.</text>
</comment>
<organism evidence="2 3">
    <name type="scientific">Amycolatopsis magusensis</name>
    <dbReference type="NCBI Taxonomy" id="882444"/>
    <lineage>
        <taxon>Bacteria</taxon>
        <taxon>Bacillati</taxon>
        <taxon>Actinomycetota</taxon>
        <taxon>Actinomycetes</taxon>
        <taxon>Pseudonocardiales</taxon>
        <taxon>Pseudonocardiaceae</taxon>
        <taxon>Amycolatopsis</taxon>
    </lineage>
</organism>
<dbReference type="Proteomes" id="UP000741013">
    <property type="component" value="Unassembled WGS sequence"/>
</dbReference>
<feature type="domain" description="NADPH-dependent reductive aminase-like C-terminal" evidence="1">
    <location>
        <begin position="118"/>
        <end position="244"/>
    </location>
</feature>
<sequence>MDFVIGTNSRADALRAALATTQGEHDLVLVCADDYAAAEAALAGQPAGRDVVNLTSGTREQAARLATRGRYLDGALMAHPEHVGDPATVTVYSGSAEVFDRHRERLAAFGQAVYLGPDPGTAALYDLALLNLAWATLTGYLQTAALLGSAGVRAAEVSPLITGWLTGTVNQVITEYAGQIDEGRYPGDGEWLELDAPLMDHLRDATRELGLDDTLATTVRSLTHRAIDAGHGQHSFASLVEVIRSGAPETV</sequence>
<evidence type="ECO:0000259" key="1">
    <source>
        <dbReference type="Pfam" id="PF21761"/>
    </source>
</evidence>
<accession>A0ABS4Q0W5</accession>
<dbReference type="Gene3D" id="3.40.50.720">
    <property type="entry name" value="NAD(P)-binding Rossmann-like Domain"/>
    <property type="match status" value="1"/>
</dbReference>
<evidence type="ECO:0000313" key="3">
    <source>
        <dbReference type="Proteomes" id="UP000741013"/>
    </source>
</evidence>
<dbReference type="Pfam" id="PF21761">
    <property type="entry name" value="RedAm-like_C"/>
    <property type="match status" value="1"/>
</dbReference>
<gene>
    <name evidence="2" type="ORF">JOM49_006843</name>
</gene>
<name>A0ABS4Q0W5_9PSEU</name>
<dbReference type="RefSeq" id="WP_209668220.1">
    <property type="nucleotide sequence ID" value="NZ_JAGGMS010000001.1"/>
</dbReference>
<reference evidence="2 3" key="1">
    <citation type="submission" date="2021-03" db="EMBL/GenBank/DDBJ databases">
        <title>Sequencing the genomes of 1000 actinobacteria strains.</title>
        <authorList>
            <person name="Klenk H.-P."/>
        </authorList>
    </citation>
    <scope>NUCLEOTIDE SEQUENCE [LARGE SCALE GENOMIC DNA]</scope>
    <source>
        <strain evidence="2 3">DSM 45510</strain>
    </source>
</reference>